<dbReference type="PANTHER" id="PTHR33495:SF2">
    <property type="entry name" value="ANTI-SIGMA FACTOR ANTAGONIST TM_1081-RELATED"/>
    <property type="match status" value="1"/>
</dbReference>
<evidence type="ECO:0000259" key="3">
    <source>
        <dbReference type="PROSITE" id="PS50801"/>
    </source>
</evidence>
<accession>A0A7I9Y382</accession>
<dbReference type="AlphaFoldDB" id="A0A7I9Y382"/>
<dbReference type="Gene3D" id="3.30.750.24">
    <property type="entry name" value="STAS domain"/>
    <property type="match status" value="1"/>
</dbReference>
<dbReference type="InterPro" id="IPR003658">
    <property type="entry name" value="Anti-sigma_ant"/>
</dbReference>
<proteinExistence type="inferred from homology"/>
<name>A0A7I9Y382_9MYCO</name>
<dbReference type="Proteomes" id="UP000465361">
    <property type="component" value="Unassembled WGS sequence"/>
</dbReference>
<dbReference type="InterPro" id="IPR036513">
    <property type="entry name" value="STAS_dom_sf"/>
</dbReference>
<protein>
    <recommendedName>
        <fullName evidence="2">Anti-sigma factor antagonist</fullName>
    </recommendedName>
</protein>
<feature type="domain" description="STAS" evidence="3">
    <location>
        <begin position="121"/>
        <end position="232"/>
    </location>
</feature>
<dbReference type="SUPFAM" id="SSF52091">
    <property type="entry name" value="SpoIIaa-like"/>
    <property type="match status" value="1"/>
</dbReference>
<evidence type="ECO:0000256" key="2">
    <source>
        <dbReference type="RuleBase" id="RU003749"/>
    </source>
</evidence>
<evidence type="ECO:0000313" key="5">
    <source>
        <dbReference type="Proteomes" id="UP000465361"/>
    </source>
</evidence>
<evidence type="ECO:0000256" key="1">
    <source>
        <dbReference type="ARBA" id="ARBA00009013"/>
    </source>
</evidence>
<sequence>MYGPALSSCHAVAGGSDPLEASAAPSLNVRTGRAIITTNDLAAGSPYRYVIGQTKRGSTGVIGANKKHSSDVDAATPIEQIRGTAHLDTRKDNETVPEHSCSEVASWSVSNAPVGGARRTLRAKCERNGQVVIVRVCGEVDASNEDTWRTLLSKTAATVIAPGPFVFDVRHMRFMGCGALFILACEARRCQRRGIFLRLVSDQPAVARVLAAGGLRPLLSIDPTVEMALSRVFRWPVGW</sequence>
<comment type="similarity">
    <text evidence="1 2">Belongs to the anti-sigma-factor antagonist family.</text>
</comment>
<evidence type="ECO:0000313" key="4">
    <source>
        <dbReference type="EMBL" id="GFG76484.1"/>
    </source>
</evidence>
<organism evidence="4 5">
    <name type="scientific">Mycobacterium botniense</name>
    <dbReference type="NCBI Taxonomy" id="84962"/>
    <lineage>
        <taxon>Bacteria</taxon>
        <taxon>Bacillati</taxon>
        <taxon>Actinomycetota</taxon>
        <taxon>Actinomycetes</taxon>
        <taxon>Mycobacteriales</taxon>
        <taxon>Mycobacteriaceae</taxon>
        <taxon>Mycobacterium</taxon>
    </lineage>
</organism>
<dbReference type="PROSITE" id="PS50801">
    <property type="entry name" value="STAS"/>
    <property type="match status" value="1"/>
</dbReference>
<dbReference type="PANTHER" id="PTHR33495">
    <property type="entry name" value="ANTI-SIGMA FACTOR ANTAGONIST TM_1081-RELATED-RELATED"/>
    <property type="match status" value="1"/>
</dbReference>
<gene>
    <name evidence="4" type="ORF">MBOT_38490</name>
</gene>
<dbReference type="GO" id="GO:0043856">
    <property type="term" value="F:anti-sigma factor antagonist activity"/>
    <property type="evidence" value="ECO:0007669"/>
    <property type="project" value="InterPro"/>
</dbReference>
<keyword evidence="5" id="KW-1185">Reference proteome</keyword>
<dbReference type="CDD" id="cd07043">
    <property type="entry name" value="STAS_anti-anti-sigma_factors"/>
    <property type="match status" value="1"/>
</dbReference>
<comment type="caution">
    <text evidence="4">The sequence shown here is derived from an EMBL/GenBank/DDBJ whole genome shotgun (WGS) entry which is preliminary data.</text>
</comment>
<dbReference type="InterPro" id="IPR002645">
    <property type="entry name" value="STAS_dom"/>
</dbReference>
<reference evidence="4 5" key="1">
    <citation type="journal article" date="2019" name="Emerg. Microbes Infect.">
        <title>Comprehensive subspecies identification of 175 nontuberculous mycobacteria species based on 7547 genomic profiles.</title>
        <authorList>
            <person name="Matsumoto Y."/>
            <person name="Kinjo T."/>
            <person name="Motooka D."/>
            <person name="Nabeya D."/>
            <person name="Jung N."/>
            <person name="Uechi K."/>
            <person name="Horii T."/>
            <person name="Iida T."/>
            <person name="Fujita J."/>
            <person name="Nakamura S."/>
        </authorList>
    </citation>
    <scope>NUCLEOTIDE SEQUENCE [LARGE SCALE GENOMIC DNA]</scope>
    <source>
        <strain evidence="4 5">JCM 17322</strain>
    </source>
</reference>
<dbReference type="Pfam" id="PF01740">
    <property type="entry name" value="STAS"/>
    <property type="match status" value="1"/>
</dbReference>
<dbReference type="NCBIfam" id="TIGR00377">
    <property type="entry name" value="ant_ant_sig"/>
    <property type="match status" value="1"/>
</dbReference>
<dbReference type="EMBL" id="BLKW01000004">
    <property type="protein sequence ID" value="GFG76484.1"/>
    <property type="molecule type" value="Genomic_DNA"/>
</dbReference>